<evidence type="ECO:0000313" key="2">
    <source>
        <dbReference type="EMBL" id="SMP45633.1"/>
    </source>
</evidence>
<accession>A0ABY1PWZ1</accession>
<dbReference type="SUPFAM" id="SSF69635">
    <property type="entry name" value="Type III secretory system chaperone-like"/>
    <property type="match status" value="1"/>
</dbReference>
<gene>
    <name evidence="2" type="ORF">SAMN06295970_101541</name>
</gene>
<comment type="caution">
    <text evidence="2">The sequence shown here is derived from an EMBL/GenBank/DDBJ whole genome shotgun (WGS) entry which is preliminary data.</text>
</comment>
<proteinExistence type="predicted"/>
<evidence type="ECO:0000313" key="3">
    <source>
        <dbReference type="Proteomes" id="UP001158049"/>
    </source>
</evidence>
<feature type="coiled-coil region" evidence="1">
    <location>
        <begin position="105"/>
        <end position="132"/>
    </location>
</feature>
<name>A0ABY1PWZ1_9BURK</name>
<sequence>MHAHDIVRDFGATAKLPDFALDDRGMARLQLDGTLVIDFEFDATNNVLHLYSSIAPAPADCEAQLRLLMEANLFLDRSVGTTLALDGMTGEFMCCVRLEPDTLGADDLVRHVERMADAVERLRADLAALDAAIAAPAPDAGEIRFGSLRG</sequence>
<protein>
    <submittedName>
        <fullName evidence="2">Tir chaperone protein (CesT) family protein</fullName>
    </submittedName>
</protein>
<dbReference type="Gene3D" id="3.30.1460.10">
    <property type="match status" value="1"/>
</dbReference>
<reference evidence="2 3" key="1">
    <citation type="submission" date="2017-05" db="EMBL/GenBank/DDBJ databases">
        <authorList>
            <person name="Varghese N."/>
            <person name="Submissions S."/>
        </authorList>
    </citation>
    <scope>NUCLEOTIDE SEQUENCE [LARGE SCALE GENOMIC DNA]</scope>
    <source>
        <strain evidence="2 3">DSM 26001</strain>
    </source>
</reference>
<dbReference type="CDD" id="cd16364">
    <property type="entry name" value="T3SC_I-like"/>
    <property type="match status" value="1"/>
</dbReference>
<dbReference type="EMBL" id="FXUL01000001">
    <property type="protein sequence ID" value="SMP45633.1"/>
    <property type="molecule type" value="Genomic_DNA"/>
</dbReference>
<evidence type="ECO:0000256" key="1">
    <source>
        <dbReference type="SAM" id="Coils"/>
    </source>
</evidence>
<dbReference type="InterPro" id="IPR010261">
    <property type="entry name" value="Tir_chaperone"/>
</dbReference>
<dbReference type="Proteomes" id="UP001158049">
    <property type="component" value="Unassembled WGS sequence"/>
</dbReference>
<organism evidence="2 3">
    <name type="scientific">Noviherbaspirillum suwonense</name>
    <dbReference type="NCBI Taxonomy" id="1224511"/>
    <lineage>
        <taxon>Bacteria</taxon>
        <taxon>Pseudomonadati</taxon>
        <taxon>Pseudomonadota</taxon>
        <taxon>Betaproteobacteria</taxon>
        <taxon>Burkholderiales</taxon>
        <taxon>Oxalobacteraceae</taxon>
        <taxon>Noviherbaspirillum</taxon>
    </lineage>
</organism>
<keyword evidence="1" id="KW-0175">Coiled coil</keyword>
<dbReference type="RefSeq" id="WP_283440684.1">
    <property type="nucleotide sequence ID" value="NZ_FXUL01000001.1"/>
</dbReference>
<keyword evidence="3" id="KW-1185">Reference proteome</keyword>
<dbReference type="Pfam" id="PF05932">
    <property type="entry name" value="CesT"/>
    <property type="match status" value="1"/>
</dbReference>